<dbReference type="Proteomes" id="UP000325558">
    <property type="component" value="Unassembled WGS sequence"/>
</dbReference>
<sequence>MESHDYLRETTPLIPRRTRKKKRWEWIPSPERKTKHGGFLEERNNNKNDLEKKKKK</sequence>
<evidence type="ECO:0000256" key="1">
    <source>
        <dbReference type="SAM" id="MobiDB-lite"/>
    </source>
</evidence>
<protein>
    <submittedName>
        <fullName evidence="2">Uncharacterized protein</fullName>
    </submittedName>
</protein>
<dbReference type="EMBL" id="ML737165">
    <property type="protein sequence ID" value="KAE8338657.1"/>
    <property type="molecule type" value="Genomic_DNA"/>
</dbReference>
<evidence type="ECO:0000313" key="2">
    <source>
        <dbReference type="EMBL" id="KAE8338657.1"/>
    </source>
</evidence>
<gene>
    <name evidence="2" type="ORF">BDV24DRAFT_137798</name>
</gene>
<accession>A0A5N6XZN4</accession>
<feature type="compositionally biased region" description="Basic and acidic residues" evidence="1">
    <location>
        <begin position="38"/>
        <end position="56"/>
    </location>
</feature>
<feature type="non-terminal residue" evidence="2">
    <location>
        <position position="56"/>
    </location>
</feature>
<proteinExistence type="predicted"/>
<name>A0A5N6XZN4_9EURO</name>
<organism evidence="2">
    <name type="scientific">Aspergillus arachidicola</name>
    <dbReference type="NCBI Taxonomy" id="656916"/>
    <lineage>
        <taxon>Eukaryota</taxon>
        <taxon>Fungi</taxon>
        <taxon>Dikarya</taxon>
        <taxon>Ascomycota</taxon>
        <taxon>Pezizomycotina</taxon>
        <taxon>Eurotiomycetes</taxon>
        <taxon>Eurotiomycetidae</taxon>
        <taxon>Eurotiales</taxon>
        <taxon>Aspergillaceae</taxon>
        <taxon>Aspergillus</taxon>
        <taxon>Aspergillus subgen. Circumdati</taxon>
    </lineage>
</organism>
<dbReference type="AlphaFoldDB" id="A0A5N6XZN4"/>
<reference evidence="2" key="1">
    <citation type="submission" date="2019-04" db="EMBL/GenBank/DDBJ databases">
        <title>Friends and foes A comparative genomics study of 23 Aspergillus species from section Flavi.</title>
        <authorList>
            <consortium name="DOE Joint Genome Institute"/>
            <person name="Kjaerbolling I."/>
            <person name="Vesth T."/>
            <person name="Frisvad J.C."/>
            <person name="Nybo J.L."/>
            <person name="Theobald S."/>
            <person name="Kildgaard S."/>
            <person name="Isbrandt T."/>
            <person name="Kuo A."/>
            <person name="Sato A."/>
            <person name="Lyhne E.K."/>
            <person name="Kogle M.E."/>
            <person name="Wiebenga A."/>
            <person name="Kun R.S."/>
            <person name="Lubbers R.J."/>
            <person name="Makela M.R."/>
            <person name="Barry K."/>
            <person name="Chovatia M."/>
            <person name="Clum A."/>
            <person name="Daum C."/>
            <person name="Haridas S."/>
            <person name="He G."/>
            <person name="LaButti K."/>
            <person name="Lipzen A."/>
            <person name="Mondo S."/>
            <person name="Riley R."/>
            <person name="Salamov A."/>
            <person name="Simmons B.A."/>
            <person name="Magnuson J.K."/>
            <person name="Henrissat B."/>
            <person name="Mortensen U.H."/>
            <person name="Larsen T.O."/>
            <person name="Devries R.P."/>
            <person name="Grigoriev I.V."/>
            <person name="Machida M."/>
            <person name="Baker S.E."/>
            <person name="Andersen M.R."/>
        </authorList>
    </citation>
    <scope>NUCLEOTIDE SEQUENCE</scope>
    <source>
        <strain evidence="2">CBS 117612</strain>
    </source>
</reference>
<feature type="region of interest" description="Disordered" evidence="1">
    <location>
        <begin position="1"/>
        <end position="56"/>
    </location>
</feature>